<dbReference type="EMBL" id="FOCG01000001">
    <property type="protein sequence ID" value="SEM65628.1"/>
    <property type="molecule type" value="Genomic_DNA"/>
</dbReference>
<dbReference type="STRING" id="474960.SAMN05216180_1112"/>
<protein>
    <submittedName>
        <fullName evidence="1">Uncharacterized protein</fullName>
    </submittedName>
</protein>
<proteinExistence type="predicted"/>
<dbReference type="RefSeq" id="WP_092752453.1">
    <property type="nucleotide sequence ID" value="NZ_FOCG01000001.1"/>
</dbReference>
<accession>A0A1H8A741</accession>
<gene>
    <name evidence="1" type="ORF">SAMN05216180_1112</name>
</gene>
<evidence type="ECO:0000313" key="2">
    <source>
        <dbReference type="Proteomes" id="UP000199158"/>
    </source>
</evidence>
<reference evidence="1 2" key="1">
    <citation type="submission" date="2016-10" db="EMBL/GenBank/DDBJ databases">
        <authorList>
            <person name="de Groot N.N."/>
        </authorList>
    </citation>
    <scope>NUCLEOTIDE SEQUENCE [LARGE SCALE GENOMIC DNA]</scope>
    <source>
        <strain evidence="1 2">CGMCC 1.5070</strain>
    </source>
</reference>
<dbReference type="Proteomes" id="UP000199158">
    <property type="component" value="Unassembled WGS sequence"/>
</dbReference>
<organism evidence="1 2">
    <name type="scientific">Hydrogenoanaerobacterium saccharovorans</name>
    <dbReference type="NCBI Taxonomy" id="474960"/>
    <lineage>
        <taxon>Bacteria</taxon>
        <taxon>Bacillati</taxon>
        <taxon>Bacillota</taxon>
        <taxon>Clostridia</taxon>
        <taxon>Eubacteriales</taxon>
        <taxon>Oscillospiraceae</taxon>
        <taxon>Hydrogenoanaerobacterium</taxon>
    </lineage>
</organism>
<dbReference type="AlphaFoldDB" id="A0A1H8A741"/>
<name>A0A1H8A741_9FIRM</name>
<evidence type="ECO:0000313" key="1">
    <source>
        <dbReference type="EMBL" id="SEM65628.1"/>
    </source>
</evidence>
<sequence length="103" mass="11724">MTARQIEQNYVVIADKVYQPEVVPVDYAGFLVYNVAITFEDGLSFQKSSLEFDDNQNLSVELCQKVLAALTSACREHFNKTGLLPKQKYYQPHITACYLKGKQ</sequence>
<keyword evidence="2" id="KW-1185">Reference proteome</keyword>